<dbReference type="Proteomes" id="UP000887013">
    <property type="component" value="Unassembled WGS sequence"/>
</dbReference>
<evidence type="ECO:0000313" key="2">
    <source>
        <dbReference type="Proteomes" id="UP000887013"/>
    </source>
</evidence>
<gene>
    <name evidence="1" type="ORF">NPIL_619521</name>
</gene>
<evidence type="ECO:0000313" key="1">
    <source>
        <dbReference type="EMBL" id="GFT33298.1"/>
    </source>
</evidence>
<reference evidence="1" key="1">
    <citation type="submission" date="2020-08" db="EMBL/GenBank/DDBJ databases">
        <title>Multicomponent nature underlies the extraordinary mechanical properties of spider dragline silk.</title>
        <authorList>
            <person name="Kono N."/>
            <person name="Nakamura H."/>
            <person name="Mori M."/>
            <person name="Yoshida Y."/>
            <person name="Ohtoshi R."/>
            <person name="Malay A.D."/>
            <person name="Moran D.A.P."/>
            <person name="Tomita M."/>
            <person name="Numata K."/>
            <person name="Arakawa K."/>
        </authorList>
    </citation>
    <scope>NUCLEOTIDE SEQUENCE</scope>
</reference>
<dbReference type="EMBL" id="BMAW01061890">
    <property type="protein sequence ID" value="GFT33298.1"/>
    <property type="molecule type" value="Genomic_DNA"/>
</dbReference>
<sequence>MHIVFSFIKRIFSLFRTINTFFPFCAGCTALRANDTRRRLLLPRNLDKSVWQPPRDDSCLLSGARHTARRRKNRTLKLSVFKAQTQTTYLLQLEHFKEQTYLAALLPFVYIAPNESDQKNV</sequence>
<protein>
    <submittedName>
        <fullName evidence="1">Uncharacterized protein</fullName>
    </submittedName>
</protein>
<organism evidence="1 2">
    <name type="scientific">Nephila pilipes</name>
    <name type="common">Giant wood spider</name>
    <name type="synonym">Nephila maculata</name>
    <dbReference type="NCBI Taxonomy" id="299642"/>
    <lineage>
        <taxon>Eukaryota</taxon>
        <taxon>Metazoa</taxon>
        <taxon>Ecdysozoa</taxon>
        <taxon>Arthropoda</taxon>
        <taxon>Chelicerata</taxon>
        <taxon>Arachnida</taxon>
        <taxon>Araneae</taxon>
        <taxon>Araneomorphae</taxon>
        <taxon>Entelegynae</taxon>
        <taxon>Araneoidea</taxon>
        <taxon>Nephilidae</taxon>
        <taxon>Nephila</taxon>
    </lineage>
</organism>
<dbReference type="AlphaFoldDB" id="A0A8X6NVA7"/>
<keyword evidence="2" id="KW-1185">Reference proteome</keyword>
<comment type="caution">
    <text evidence="1">The sequence shown here is derived from an EMBL/GenBank/DDBJ whole genome shotgun (WGS) entry which is preliminary data.</text>
</comment>
<accession>A0A8X6NVA7</accession>
<name>A0A8X6NVA7_NEPPI</name>
<proteinExistence type="predicted"/>